<dbReference type="InterPro" id="IPR013766">
    <property type="entry name" value="Thioredoxin_domain"/>
</dbReference>
<dbReference type="FunFam" id="3.40.30.10:FF:000001">
    <property type="entry name" value="Thioredoxin"/>
    <property type="match status" value="1"/>
</dbReference>
<sequence>MIKEINTYNFNNEILIPNIPVVVDFWAPWCGPCKMVSPILESLSQELSSQVKFVKIDIDSNPIIAQNFNISSIPTILIFKNGKIQQTITGFLPKQKIKKIIHKVLK</sequence>
<keyword evidence="3" id="KW-0813">Transport</keyword>
<evidence type="ECO:0000256" key="3">
    <source>
        <dbReference type="ARBA" id="ARBA00022448"/>
    </source>
</evidence>
<evidence type="ECO:0000313" key="13">
    <source>
        <dbReference type="Proteomes" id="UP000075531"/>
    </source>
</evidence>
<feature type="active site" description="Nucleophile" evidence="9">
    <location>
        <position position="30"/>
    </location>
</feature>
<reference evidence="12 13" key="1">
    <citation type="submission" date="2016-02" db="EMBL/GenBank/DDBJ databases">
        <title>Genome sequence of Clostridium tepidiprofundi DSM 19306.</title>
        <authorList>
            <person name="Poehlein A."/>
            <person name="Daniel R."/>
        </authorList>
    </citation>
    <scope>NUCLEOTIDE SEQUENCE [LARGE SCALE GENOMIC DNA]</scope>
    <source>
        <strain evidence="12 13">DSM 19306</strain>
    </source>
</reference>
<feature type="disulfide bond" description="Redox-active" evidence="10">
    <location>
        <begin position="30"/>
        <end position="33"/>
    </location>
</feature>
<dbReference type="PANTHER" id="PTHR45663">
    <property type="entry name" value="GEO12009P1"/>
    <property type="match status" value="1"/>
</dbReference>
<evidence type="ECO:0000256" key="4">
    <source>
        <dbReference type="ARBA" id="ARBA00022982"/>
    </source>
</evidence>
<keyword evidence="4" id="KW-0249">Electron transport</keyword>
<keyword evidence="5 10" id="KW-1015">Disulfide bond</keyword>
<comment type="similarity">
    <text evidence="1 8">Belongs to the thioredoxin family.</text>
</comment>
<dbReference type="GO" id="GO:0045454">
    <property type="term" value="P:cell redox homeostasis"/>
    <property type="evidence" value="ECO:0007669"/>
    <property type="project" value="TreeGrafter"/>
</dbReference>
<dbReference type="EMBL" id="LTBA01000068">
    <property type="protein sequence ID" value="KYH30530.1"/>
    <property type="molecule type" value="Genomic_DNA"/>
</dbReference>
<dbReference type="Gene3D" id="3.40.30.10">
    <property type="entry name" value="Glutaredoxin"/>
    <property type="match status" value="1"/>
</dbReference>
<evidence type="ECO:0000256" key="7">
    <source>
        <dbReference type="NCBIfam" id="TIGR01068"/>
    </source>
</evidence>
<dbReference type="PROSITE" id="PS00194">
    <property type="entry name" value="THIOREDOXIN_1"/>
    <property type="match status" value="1"/>
</dbReference>
<gene>
    <name evidence="12" type="ORF">CLTEP_25950</name>
</gene>
<evidence type="ECO:0000256" key="9">
    <source>
        <dbReference type="PIRSR" id="PIRSR000077-1"/>
    </source>
</evidence>
<keyword evidence="6 10" id="KW-0676">Redox-active center</keyword>
<feature type="active site" description="Nucleophile" evidence="9">
    <location>
        <position position="33"/>
    </location>
</feature>
<feature type="site" description="Contributes to redox potential value" evidence="9">
    <location>
        <position position="32"/>
    </location>
</feature>
<evidence type="ECO:0000313" key="12">
    <source>
        <dbReference type="EMBL" id="KYH30530.1"/>
    </source>
</evidence>
<name>A0A151ASH1_9CLOT</name>
<protein>
    <recommendedName>
        <fullName evidence="2 7">Thioredoxin</fullName>
    </recommendedName>
</protein>
<dbReference type="PRINTS" id="PR00421">
    <property type="entry name" value="THIOREDOXIN"/>
</dbReference>
<dbReference type="PROSITE" id="PS51352">
    <property type="entry name" value="THIOREDOXIN_2"/>
    <property type="match status" value="1"/>
</dbReference>
<dbReference type="InterPro" id="IPR036249">
    <property type="entry name" value="Thioredoxin-like_sf"/>
</dbReference>
<organism evidence="12 13">
    <name type="scientific">Clostridium tepidiprofundi DSM 19306</name>
    <dbReference type="NCBI Taxonomy" id="1121338"/>
    <lineage>
        <taxon>Bacteria</taxon>
        <taxon>Bacillati</taxon>
        <taxon>Bacillota</taxon>
        <taxon>Clostridia</taxon>
        <taxon>Eubacteriales</taxon>
        <taxon>Clostridiaceae</taxon>
        <taxon>Clostridium</taxon>
    </lineage>
</organism>
<evidence type="ECO:0000256" key="1">
    <source>
        <dbReference type="ARBA" id="ARBA00008987"/>
    </source>
</evidence>
<dbReference type="GO" id="GO:0015035">
    <property type="term" value="F:protein-disulfide reductase activity"/>
    <property type="evidence" value="ECO:0007669"/>
    <property type="project" value="UniProtKB-UniRule"/>
</dbReference>
<dbReference type="SUPFAM" id="SSF52833">
    <property type="entry name" value="Thioredoxin-like"/>
    <property type="match status" value="1"/>
</dbReference>
<evidence type="ECO:0000256" key="6">
    <source>
        <dbReference type="ARBA" id="ARBA00023284"/>
    </source>
</evidence>
<dbReference type="GO" id="GO:0005829">
    <property type="term" value="C:cytosol"/>
    <property type="evidence" value="ECO:0007669"/>
    <property type="project" value="TreeGrafter"/>
</dbReference>
<feature type="site" description="Deprotonates C-terminal active site Cys" evidence="9">
    <location>
        <position position="24"/>
    </location>
</feature>
<keyword evidence="13" id="KW-1185">Reference proteome</keyword>
<dbReference type="InterPro" id="IPR005746">
    <property type="entry name" value="Thioredoxin"/>
</dbReference>
<dbReference type="AlphaFoldDB" id="A0A151ASH1"/>
<feature type="domain" description="Thioredoxin" evidence="11">
    <location>
        <begin position="1"/>
        <end position="106"/>
    </location>
</feature>
<evidence type="ECO:0000256" key="8">
    <source>
        <dbReference type="PIRNR" id="PIRNR000077"/>
    </source>
</evidence>
<evidence type="ECO:0000256" key="10">
    <source>
        <dbReference type="PIRSR" id="PIRSR000077-4"/>
    </source>
</evidence>
<dbReference type="Pfam" id="PF00085">
    <property type="entry name" value="Thioredoxin"/>
    <property type="match status" value="1"/>
</dbReference>
<dbReference type="OrthoDB" id="9790390at2"/>
<dbReference type="STRING" id="1121338.CLTEP_25950"/>
<dbReference type="PIRSF" id="PIRSF000077">
    <property type="entry name" value="Thioredoxin"/>
    <property type="match status" value="1"/>
</dbReference>
<dbReference type="Proteomes" id="UP000075531">
    <property type="component" value="Unassembled WGS sequence"/>
</dbReference>
<comment type="caution">
    <text evidence="12">The sequence shown here is derived from an EMBL/GenBank/DDBJ whole genome shotgun (WGS) entry which is preliminary data.</text>
</comment>
<feature type="site" description="Contributes to redox potential value" evidence="9">
    <location>
        <position position="31"/>
    </location>
</feature>
<dbReference type="InterPro" id="IPR017937">
    <property type="entry name" value="Thioredoxin_CS"/>
</dbReference>
<dbReference type="NCBIfam" id="TIGR01068">
    <property type="entry name" value="thioredoxin"/>
    <property type="match status" value="1"/>
</dbReference>
<evidence type="ECO:0000256" key="2">
    <source>
        <dbReference type="ARBA" id="ARBA00020570"/>
    </source>
</evidence>
<accession>A0A151ASH1</accession>
<dbReference type="RefSeq" id="WP_066827336.1">
    <property type="nucleotide sequence ID" value="NZ_LTBA01000068.1"/>
</dbReference>
<dbReference type="PATRIC" id="fig|1121338.3.peg.2697"/>
<proteinExistence type="inferred from homology"/>
<dbReference type="PANTHER" id="PTHR45663:SF11">
    <property type="entry name" value="GEO12009P1"/>
    <property type="match status" value="1"/>
</dbReference>
<evidence type="ECO:0000256" key="5">
    <source>
        <dbReference type="ARBA" id="ARBA00023157"/>
    </source>
</evidence>
<evidence type="ECO:0000259" key="11">
    <source>
        <dbReference type="PROSITE" id="PS51352"/>
    </source>
</evidence>
<dbReference type="CDD" id="cd02947">
    <property type="entry name" value="TRX_family"/>
    <property type="match status" value="1"/>
</dbReference>